<dbReference type="GO" id="GO:0005615">
    <property type="term" value="C:extracellular space"/>
    <property type="evidence" value="ECO:0007669"/>
    <property type="project" value="TreeGrafter"/>
</dbReference>
<evidence type="ECO:0000256" key="6">
    <source>
        <dbReference type="ARBA" id="ARBA00022530"/>
    </source>
</evidence>
<reference evidence="12 13" key="1">
    <citation type="journal article" date="2018" name="Nat. Ecol. Evol.">
        <title>Shark genomes provide insights into elasmobranch evolution and the origin of vertebrates.</title>
        <authorList>
            <person name="Hara Y"/>
            <person name="Yamaguchi K"/>
            <person name="Onimaru K"/>
            <person name="Kadota M"/>
            <person name="Koyanagi M"/>
            <person name="Keeley SD"/>
            <person name="Tatsumi K"/>
            <person name="Tanaka K"/>
            <person name="Motone F"/>
            <person name="Kageyama Y"/>
            <person name="Nozu R"/>
            <person name="Adachi N"/>
            <person name="Nishimura O"/>
            <person name="Nakagawa R"/>
            <person name="Tanegashima C"/>
            <person name="Kiyatake I"/>
            <person name="Matsumoto R"/>
            <person name="Murakumo K"/>
            <person name="Nishida K"/>
            <person name="Terakita A"/>
            <person name="Kuratani S"/>
            <person name="Sato K"/>
            <person name="Hyodo S Kuraku.S."/>
        </authorList>
    </citation>
    <scope>NUCLEOTIDE SEQUENCE [LARGE SCALE GENOMIC DNA]</scope>
</reference>
<evidence type="ECO:0000256" key="1">
    <source>
        <dbReference type="ARBA" id="ARBA00002214"/>
    </source>
</evidence>
<organism evidence="12 13">
    <name type="scientific">Chiloscyllium punctatum</name>
    <name type="common">Brownbanded bambooshark</name>
    <name type="synonym">Hemiscyllium punctatum</name>
    <dbReference type="NCBI Taxonomy" id="137246"/>
    <lineage>
        <taxon>Eukaryota</taxon>
        <taxon>Metazoa</taxon>
        <taxon>Chordata</taxon>
        <taxon>Craniata</taxon>
        <taxon>Vertebrata</taxon>
        <taxon>Chondrichthyes</taxon>
        <taxon>Elasmobranchii</taxon>
        <taxon>Galeomorphii</taxon>
        <taxon>Galeoidea</taxon>
        <taxon>Orectolobiformes</taxon>
        <taxon>Hemiscylliidae</taxon>
        <taxon>Chiloscyllium</taxon>
    </lineage>
</organism>
<protein>
    <recommendedName>
        <fullName evidence="4 11">Biglycan</fullName>
    </recommendedName>
</protein>
<keyword evidence="9" id="KW-0654">Proteoglycan</keyword>
<dbReference type="OMA" id="KRMNCIG"/>
<dbReference type="InterPro" id="IPR001611">
    <property type="entry name" value="Leu-rich_rpt"/>
</dbReference>
<evidence type="ECO:0000256" key="11">
    <source>
        <dbReference type="RuleBase" id="RU364096"/>
    </source>
</evidence>
<evidence type="ECO:0000256" key="7">
    <source>
        <dbReference type="ARBA" id="ARBA00022614"/>
    </source>
</evidence>
<dbReference type="STRING" id="137246.A0A401U473"/>
<evidence type="ECO:0000256" key="8">
    <source>
        <dbReference type="ARBA" id="ARBA00022737"/>
    </source>
</evidence>
<dbReference type="PANTHER" id="PTHR45712:SF11">
    <property type="entry name" value="BIGLYCAN"/>
    <property type="match status" value="1"/>
</dbReference>
<evidence type="ECO:0000256" key="9">
    <source>
        <dbReference type="ARBA" id="ARBA00022974"/>
    </source>
</evidence>
<dbReference type="InterPro" id="IPR003591">
    <property type="entry name" value="Leu-rich_rpt_typical-subtyp"/>
</dbReference>
<keyword evidence="8" id="KW-0677">Repeat</keyword>
<keyword evidence="10" id="KW-0325">Glycoprotein</keyword>
<dbReference type="Proteomes" id="UP000287033">
    <property type="component" value="Unassembled WGS sequence"/>
</dbReference>
<evidence type="ECO:0000256" key="2">
    <source>
        <dbReference type="ARBA" id="ARBA00004498"/>
    </source>
</evidence>
<accession>A0A401U473</accession>
<gene>
    <name evidence="12" type="ORF">chiPu_0033826</name>
</gene>
<dbReference type="Gene3D" id="3.80.10.10">
    <property type="entry name" value="Ribonuclease Inhibitor"/>
    <property type="match status" value="1"/>
</dbReference>
<evidence type="ECO:0000256" key="10">
    <source>
        <dbReference type="ARBA" id="ARBA00023180"/>
    </source>
</evidence>
<dbReference type="InterPro" id="IPR050333">
    <property type="entry name" value="SLRP"/>
</dbReference>
<name>A0A401U473_CHIPU</name>
<sequence>MSLSILKALYLVNNKITKIHPKAFVTLNALQKLYLSKNALVEIPRNLPKTLVELRIHDNKITKVPKEAFKGLKRMNCIGE</sequence>
<evidence type="ECO:0000313" key="12">
    <source>
        <dbReference type="EMBL" id="GCC49703.1"/>
    </source>
</evidence>
<keyword evidence="6 11" id="KW-0272">Extracellular matrix</keyword>
<comment type="subcellular location">
    <subcellularLocation>
        <location evidence="2 11">Secreted</location>
        <location evidence="2 11">Extracellular space</location>
        <location evidence="2 11">Extracellular matrix</location>
    </subcellularLocation>
</comment>
<comment type="caution">
    <text evidence="12">The sequence shown here is derived from an EMBL/GenBank/DDBJ whole genome shotgun (WGS) entry which is preliminary data.</text>
</comment>
<evidence type="ECO:0000256" key="5">
    <source>
        <dbReference type="ARBA" id="ARBA00022525"/>
    </source>
</evidence>
<dbReference type="PROSITE" id="PS51450">
    <property type="entry name" value="LRR"/>
    <property type="match status" value="1"/>
</dbReference>
<dbReference type="InterPro" id="IPR032675">
    <property type="entry name" value="LRR_dom_sf"/>
</dbReference>
<dbReference type="OrthoDB" id="1111193at2759"/>
<dbReference type="AlphaFoldDB" id="A0A401U473"/>
<evidence type="ECO:0000256" key="4">
    <source>
        <dbReference type="ARBA" id="ARBA00017012"/>
    </source>
</evidence>
<dbReference type="PANTHER" id="PTHR45712">
    <property type="entry name" value="AGAP008170-PA"/>
    <property type="match status" value="1"/>
</dbReference>
<evidence type="ECO:0000256" key="3">
    <source>
        <dbReference type="ARBA" id="ARBA00009811"/>
    </source>
</evidence>
<dbReference type="SUPFAM" id="SSF52058">
    <property type="entry name" value="L domain-like"/>
    <property type="match status" value="1"/>
</dbReference>
<dbReference type="SMART" id="SM00369">
    <property type="entry name" value="LRR_TYP"/>
    <property type="match status" value="3"/>
</dbReference>
<evidence type="ECO:0000313" key="13">
    <source>
        <dbReference type="Proteomes" id="UP000287033"/>
    </source>
</evidence>
<comment type="function">
    <text evidence="1 11">May be involved in collagen fiber assembly.</text>
</comment>
<keyword evidence="7" id="KW-0433">Leucine-rich repeat</keyword>
<keyword evidence="13" id="KW-1185">Reference proteome</keyword>
<comment type="similarity">
    <text evidence="3 11">Belongs to the small leucine-rich proteoglycan (SLRP) family. SLRP class I subfamily.</text>
</comment>
<proteinExistence type="inferred from homology"/>
<dbReference type="Pfam" id="PF13855">
    <property type="entry name" value="LRR_8"/>
    <property type="match status" value="1"/>
</dbReference>
<dbReference type="EMBL" id="BEZZ01273290">
    <property type="protein sequence ID" value="GCC49703.1"/>
    <property type="molecule type" value="Genomic_DNA"/>
</dbReference>
<keyword evidence="5" id="KW-0964">Secreted</keyword>
<dbReference type="Pfam" id="PF00560">
    <property type="entry name" value="LRR_1"/>
    <property type="match status" value="1"/>
</dbReference>